<keyword evidence="3" id="KW-1185">Reference proteome</keyword>
<evidence type="ECO:0000313" key="2">
    <source>
        <dbReference type="EMBL" id="KAK8401206.1"/>
    </source>
</evidence>
<dbReference type="EMBL" id="JARAKH010000009">
    <property type="protein sequence ID" value="KAK8401206.1"/>
    <property type="molecule type" value="Genomic_DNA"/>
</dbReference>
<name>A0AAW0UMY6_SCYPA</name>
<dbReference type="AlphaFoldDB" id="A0AAW0UMY6"/>
<feature type="compositionally biased region" description="Basic residues" evidence="1">
    <location>
        <begin position="147"/>
        <end position="157"/>
    </location>
</feature>
<dbReference type="Proteomes" id="UP001487740">
    <property type="component" value="Unassembled WGS sequence"/>
</dbReference>
<organism evidence="2 3">
    <name type="scientific">Scylla paramamosain</name>
    <name type="common">Mud crab</name>
    <dbReference type="NCBI Taxonomy" id="85552"/>
    <lineage>
        <taxon>Eukaryota</taxon>
        <taxon>Metazoa</taxon>
        <taxon>Ecdysozoa</taxon>
        <taxon>Arthropoda</taxon>
        <taxon>Crustacea</taxon>
        <taxon>Multicrustacea</taxon>
        <taxon>Malacostraca</taxon>
        <taxon>Eumalacostraca</taxon>
        <taxon>Eucarida</taxon>
        <taxon>Decapoda</taxon>
        <taxon>Pleocyemata</taxon>
        <taxon>Brachyura</taxon>
        <taxon>Eubrachyura</taxon>
        <taxon>Portunoidea</taxon>
        <taxon>Portunidae</taxon>
        <taxon>Portuninae</taxon>
        <taxon>Scylla</taxon>
    </lineage>
</organism>
<protein>
    <submittedName>
        <fullName evidence="2">Uncharacterized protein</fullName>
    </submittedName>
</protein>
<feature type="compositionally biased region" description="Acidic residues" evidence="1">
    <location>
        <begin position="130"/>
        <end position="142"/>
    </location>
</feature>
<gene>
    <name evidence="2" type="ORF">O3P69_002764</name>
</gene>
<proteinExistence type="predicted"/>
<comment type="caution">
    <text evidence="2">The sequence shown here is derived from an EMBL/GenBank/DDBJ whole genome shotgun (WGS) entry which is preliminary data.</text>
</comment>
<evidence type="ECO:0000256" key="1">
    <source>
        <dbReference type="SAM" id="MobiDB-lite"/>
    </source>
</evidence>
<sequence>MHNGQRLGFWVRAGPPNAWECVACFPPMTGWLAARSSPSPPSSSPQPPRCSQMTASERARSTCLYLANSCVWWTDRCVWVYLRLLLAAVGRRPNEDIAARSLERFPRTTPQSSAASPRGSRSEQQQEQEREVEEEEEEEEEEEKMKSKMRLAKMKKE</sequence>
<feature type="region of interest" description="Disordered" evidence="1">
    <location>
        <begin position="99"/>
        <end position="157"/>
    </location>
</feature>
<accession>A0AAW0UMY6</accession>
<evidence type="ECO:0000313" key="3">
    <source>
        <dbReference type="Proteomes" id="UP001487740"/>
    </source>
</evidence>
<reference evidence="2 3" key="1">
    <citation type="submission" date="2023-03" db="EMBL/GenBank/DDBJ databases">
        <title>High-quality genome of Scylla paramamosain provides insights in environmental adaptation.</title>
        <authorList>
            <person name="Zhang L."/>
        </authorList>
    </citation>
    <scope>NUCLEOTIDE SEQUENCE [LARGE SCALE GENOMIC DNA]</scope>
    <source>
        <strain evidence="2">LZ_2023a</strain>
        <tissue evidence="2">Muscle</tissue>
    </source>
</reference>